<comment type="pathway">
    <text evidence="1">Cofactor biosynthesis; FAD biosynthesis; FAD from FMN: step 1/1.</text>
</comment>
<evidence type="ECO:0000256" key="10">
    <source>
        <dbReference type="ARBA" id="ARBA00022840"/>
    </source>
</evidence>
<keyword evidence="14" id="KW-1185">Reference proteome</keyword>
<evidence type="ECO:0000256" key="5">
    <source>
        <dbReference type="ARBA" id="ARBA00022643"/>
    </source>
</evidence>
<evidence type="ECO:0000313" key="13">
    <source>
        <dbReference type="EMBL" id="RID88430.1"/>
    </source>
</evidence>
<feature type="domain" description="FAD synthetase" evidence="12">
    <location>
        <begin position="74"/>
        <end position="225"/>
    </location>
</feature>
<dbReference type="EMBL" id="QWVS01000006">
    <property type="protein sequence ID" value="RID88430.1"/>
    <property type="molecule type" value="Genomic_DNA"/>
</dbReference>
<dbReference type="PANTHER" id="PTHR22749">
    <property type="entry name" value="RIBOFLAVIN KINASE/FMN ADENYLYLTRANSFERASE"/>
    <property type="match status" value="1"/>
</dbReference>
<dbReference type="EC" id="2.7.7.2" evidence="3"/>
<dbReference type="SUPFAM" id="SSF52374">
    <property type="entry name" value="Nucleotidylyl transferase"/>
    <property type="match status" value="1"/>
</dbReference>
<dbReference type="Gene3D" id="3.40.50.620">
    <property type="entry name" value="HUPs"/>
    <property type="match status" value="1"/>
</dbReference>
<dbReference type="GO" id="GO:0008531">
    <property type="term" value="F:riboflavin kinase activity"/>
    <property type="evidence" value="ECO:0007669"/>
    <property type="project" value="TreeGrafter"/>
</dbReference>
<evidence type="ECO:0000256" key="9">
    <source>
        <dbReference type="ARBA" id="ARBA00022827"/>
    </source>
</evidence>
<reference evidence="13 14" key="1">
    <citation type="submission" date="2018-08" db="EMBL/GenBank/DDBJ databases">
        <title>Bacillus jemisoniae sp. nov., Bacillus chryseoplanitiae sp. nov., Bacillus resnikiae sp. nov., and Bacillus frankliniae sp. nov., isolated from Viking spacecraft and associated surfaces.</title>
        <authorList>
            <person name="Seuylemezian A."/>
            <person name="Vaishampayan P."/>
        </authorList>
    </citation>
    <scope>NUCLEOTIDE SEQUENCE [LARGE SCALE GENOMIC DNA]</scope>
    <source>
        <strain evidence="13 14">MA001</strain>
    </source>
</reference>
<dbReference type="GO" id="GO:0009398">
    <property type="term" value="P:FMN biosynthetic process"/>
    <property type="evidence" value="ECO:0007669"/>
    <property type="project" value="TreeGrafter"/>
</dbReference>
<dbReference type="InterPro" id="IPR015864">
    <property type="entry name" value="FAD_synthase"/>
</dbReference>
<dbReference type="GO" id="GO:0003919">
    <property type="term" value="F:FMN adenylyltransferase activity"/>
    <property type="evidence" value="ECO:0007669"/>
    <property type="project" value="UniProtKB-EC"/>
</dbReference>
<dbReference type="InterPro" id="IPR014729">
    <property type="entry name" value="Rossmann-like_a/b/a_fold"/>
</dbReference>
<organism evidence="13 14">
    <name type="scientific">Peribacillus asahii</name>
    <dbReference type="NCBI Taxonomy" id="228899"/>
    <lineage>
        <taxon>Bacteria</taxon>
        <taxon>Bacillati</taxon>
        <taxon>Bacillota</taxon>
        <taxon>Bacilli</taxon>
        <taxon>Bacillales</taxon>
        <taxon>Bacillaceae</taxon>
        <taxon>Peribacillus</taxon>
    </lineage>
</organism>
<evidence type="ECO:0000256" key="6">
    <source>
        <dbReference type="ARBA" id="ARBA00022679"/>
    </source>
</evidence>
<comment type="caution">
    <text evidence="13">The sequence shown here is derived from an EMBL/GenBank/DDBJ whole genome shotgun (WGS) entry which is preliminary data.</text>
</comment>
<evidence type="ECO:0000256" key="11">
    <source>
        <dbReference type="ARBA" id="ARBA00049494"/>
    </source>
</evidence>
<evidence type="ECO:0000256" key="4">
    <source>
        <dbReference type="ARBA" id="ARBA00022630"/>
    </source>
</evidence>
<dbReference type="GO" id="GO:0005524">
    <property type="term" value="F:ATP binding"/>
    <property type="evidence" value="ECO:0007669"/>
    <property type="project" value="UniProtKB-KW"/>
</dbReference>
<evidence type="ECO:0000313" key="14">
    <source>
        <dbReference type="Proteomes" id="UP000266016"/>
    </source>
</evidence>
<dbReference type="FunFam" id="3.40.50.620:FF:000021">
    <property type="entry name" value="Riboflavin biosynthesis protein"/>
    <property type="match status" value="1"/>
</dbReference>
<evidence type="ECO:0000256" key="7">
    <source>
        <dbReference type="ARBA" id="ARBA00022695"/>
    </source>
</evidence>
<dbReference type="GO" id="GO:0006747">
    <property type="term" value="P:FAD biosynthetic process"/>
    <property type="evidence" value="ECO:0007669"/>
    <property type="project" value="UniProtKB-UniPathway"/>
</dbReference>
<keyword evidence="13" id="KW-0418">Kinase</keyword>
<name>A0A398BKY8_9BACI</name>
<proteinExistence type="inferred from homology"/>
<keyword evidence="8" id="KW-0547">Nucleotide-binding</keyword>
<keyword evidence="9" id="KW-0274">FAD</keyword>
<protein>
    <recommendedName>
        <fullName evidence="3">FAD synthase</fullName>
        <ecNumber evidence="3">2.7.7.2</ecNumber>
    </recommendedName>
</protein>
<accession>A0A398BKY8</accession>
<comment type="catalytic activity">
    <reaction evidence="11">
        <text>FMN + ATP + H(+) = FAD + diphosphate</text>
        <dbReference type="Rhea" id="RHEA:17237"/>
        <dbReference type="ChEBI" id="CHEBI:15378"/>
        <dbReference type="ChEBI" id="CHEBI:30616"/>
        <dbReference type="ChEBI" id="CHEBI:33019"/>
        <dbReference type="ChEBI" id="CHEBI:57692"/>
        <dbReference type="ChEBI" id="CHEBI:58210"/>
        <dbReference type="EC" id="2.7.7.2"/>
    </reaction>
</comment>
<keyword evidence="7 13" id="KW-0548">Nucleotidyltransferase</keyword>
<dbReference type="Pfam" id="PF06574">
    <property type="entry name" value="FAD_syn"/>
    <property type="match status" value="1"/>
</dbReference>
<dbReference type="InterPro" id="IPR023468">
    <property type="entry name" value="Riboflavin_kinase"/>
</dbReference>
<dbReference type="Proteomes" id="UP000266016">
    <property type="component" value="Unassembled WGS sequence"/>
</dbReference>
<dbReference type="PANTHER" id="PTHR22749:SF6">
    <property type="entry name" value="RIBOFLAVIN KINASE"/>
    <property type="match status" value="1"/>
</dbReference>
<evidence type="ECO:0000256" key="2">
    <source>
        <dbReference type="ARBA" id="ARBA00010214"/>
    </source>
</evidence>
<dbReference type="GO" id="GO:0009231">
    <property type="term" value="P:riboflavin biosynthetic process"/>
    <property type="evidence" value="ECO:0007669"/>
    <property type="project" value="InterPro"/>
</dbReference>
<evidence type="ECO:0000256" key="8">
    <source>
        <dbReference type="ARBA" id="ARBA00022741"/>
    </source>
</evidence>
<dbReference type="UniPathway" id="UPA00277">
    <property type="reaction ID" value="UER00407"/>
</dbReference>
<evidence type="ECO:0000256" key="1">
    <source>
        <dbReference type="ARBA" id="ARBA00004726"/>
    </source>
</evidence>
<dbReference type="AlphaFoldDB" id="A0A398BKY8"/>
<dbReference type="NCBIfam" id="TIGR00125">
    <property type="entry name" value="cyt_tran_rel"/>
    <property type="match status" value="1"/>
</dbReference>
<comment type="similarity">
    <text evidence="2">Belongs to the RibF family.</text>
</comment>
<keyword evidence="4" id="KW-0285">Flavoprotein</keyword>
<keyword evidence="5" id="KW-0288">FMN</keyword>
<sequence>MNSEKFGILYDYTNCVVKLQRLALRAVSIQLMKSIWISNAWGADQSAYAFLIGGTFLKVIHITNSNRDAFLLEAKPCVMALGFFDGVHLGHQAVIKAAKRVADEKKLPLVIMSFFPHPKEVLSNGKKIVSYLMPLVDKQKKFKALGVEIFYMVQFNFEFAGLTPKQFVQNYLLDFGAQQIVAGFDFTYGCRGEGNMDRVQADSDGRIESIKVKKIEFEGEKISSTLIRNLICSGKVEEIPYYLGESYQIEGTVSLNKYSADIIVNPHYSLPSSGIYEVTVTNGRETWKQEALILNGQLTFMLSKSRKCPLKENETIRIYWERRLPNGWSTSLEQSHHYSQSVVS</sequence>
<gene>
    <name evidence="13" type="ORF">D1953_04020</name>
</gene>
<keyword evidence="10" id="KW-0067">ATP-binding</keyword>
<dbReference type="CDD" id="cd02064">
    <property type="entry name" value="FAD_synthetase_N"/>
    <property type="match status" value="1"/>
</dbReference>
<dbReference type="InterPro" id="IPR004821">
    <property type="entry name" value="Cyt_trans-like"/>
</dbReference>
<evidence type="ECO:0000259" key="12">
    <source>
        <dbReference type="Pfam" id="PF06574"/>
    </source>
</evidence>
<keyword evidence="6 13" id="KW-0808">Transferase</keyword>
<evidence type="ECO:0000256" key="3">
    <source>
        <dbReference type="ARBA" id="ARBA00012393"/>
    </source>
</evidence>